<name>Q6UXW9_HUMAN</name>
<protein>
    <submittedName>
        <fullName evidence="3">PPRR6495</fullName>
    </submittedName>
</protein>
<dbReference type="EMBL" id="AY358177">
    <property type="protein sequence ID" value="AAQ88544.1"/>
    <property type="molecule type" value="mRNA"/>
</dbReference>
<reference evidence="3" key="1">
    <citation type="journal article" date="2003" name="Genome Res.">
        <title>The secreted protein discovery initiative (SPDI), a large-scale effort to identify novel human secreted and transmembrane proteins: a bioinformatics assessment.</title>
        <authorList>
            <person name="Clark H.F."/>
            <person name="Gurney A.L."/>
            <person name="Abaya E."/>
            <person name="Baker K."/>
            <person name="Baldwin D."/>
            <person name="Brush J."/>
            <person name="Chen J."/>
            <person name="Chow B."/>
            <person name="Chui C."/>
            <person name="Crowley C."/>
            <person name="Currell B."/>
            <person name="Deuel B."/>
            <person name="Dowd P."/>
            <person name="Eaton D."/>
            <person name="Foster J."/>
            <person name="Grimaldi C."/>
            <person name="Gu Q."/>
            <person name="Hass P.E."/>
            <person name="Heldens S."/>
            <person name="Huang A."/>
            <person name="Kim H.S."/>
            <person name="Klimowski L."/>
            <person name="Jin Y."/>
            <person name="Johnson S."/>
            <person name="Lee J."/>
            <person name="Lewis L."/>
            <person name="Liao D."/>
            <person name="Mark M."/>
            <person name="Robbie E."/>
            <person name="Sanchez C."/>
            <person name="Schoenfeld J."/>
            <person name="Seshagiri S."/>
            <person name="Simmons L."/>
            <person name="Singh J."/>
            <person name="Smith V."/>
            <person name="Stinson J."/>
            <person name="Vagts A."/>
            <person name="Vandlen R."/>
            <person name="Watanabe C."/>
            <person name="Wieand D."/>
            <person name="Woods K."/>
            <person name="Xie M.H."/>
            <person name="Yansura D."/>
            <person name="Yi S."/>
            <person name="Yu G."/>
            <person name="Yuan J."/>
            <person name="Zhang M."/>
            <person name="Zhang Z."/>
            <person name="Goddard A."/>
            <person name="Wood W.I."/>
            <person name="Godowski P."/>
            <person name="Gray A."/>
        </authorList>
    </citation>
    <scope>NUCLEOTIDE SEQUENCE</scope>
</reference>
<reference evidence="3" key="2">
    <citation type="submission" date="2016-12" db="EMBL/GenBank/DDBJ databases">
        <authorList>
            <person name="Song W.-J."/>
            <person name="Kurnit D.M."/>
        </authorList>
    </citation>
    <scope>NUCLEOTIDE SEQUENCE</scope>
</reference>
<keyword evidence="2" id="KW-0732">Signal</keyword>
<feature type="signal peptide" evidence="2">
    <location>
        <begin position="1"/>
        <end position="25"/>
    </location>
</feature>
<sequence>MPPRRNVIPLLCRALLYQAIHLAAASSPRSTVLTRGPSGQACLLGTSRNLPDEPTAPPTLPGLSREASPCFVCPREAPPWPPQLNHSGFQTQVPQGTGHQSGGMATSSPSMT</sequence>
<evidence type="ECO:0000313" key="3">
    <source>
        <dbReference type="EMBL" id="AAQ88544.1"/>
    </source>
</evidence>
<organism evidence="3">
    <name type="scientific">Homo sapiens</name>
    <name type="common">Human</name>
    <dbReference type="NCBI Taxonomy" id="9606"/>
    <lineage>
        <taxon>Eukaryota</taxon>
        <taxon>Metazoa</taxon>
        <taxon>Chordata</taxon>
        <taxon>Craniata</taxon>
        <taxon>Vertebrata</taxon>
        <taxon>Euteleostomi</taxon>
        <taxon>Mammalia</taxon>
        <taxon>Eutheria</taxon>
        <taxon>Euarchontoglires</taxon>
        <taxon>Primates</taxon>
        <taxon>Haplorrhini</taxon>
        <taxon>Catarrhini</taxon>
        <taxon>Hominidae</taxon>
        <taxon>Homo</taxon>
    </lineage>
</organism>
<accession>Q6UXW9</accession>
<feature type="region of interest" description="Disordered" evidence="1">
    <location>
        <begin position="43"/>
        <end position="112"/>
    </location>
</feature>
<feature type="chain" id="PRO_5004280764" evidence="2">
    <location>
        <begin position="26"/>
        <end position="112"/>
    </location>
</feature>
<proteinExistence type="evidence at transcript level"/>
<dbReference type="AlphaFoldDB" id="Q6UXW9"/>
<evidence type="ECO:0000256" key="1">
    <source>
        <dbReference type="SAM" id="MobiDB-lite"/>
    </source>
</evidence>
<feature type="compositionally biased region" description="Polar residues" evidence="1">
    <location>
        <begin position="84"/>
        <end position="112"/>
    </location>
</feature>
<evidence type="ECO:0000256" key="2">
    <source>
        <dbReference type="SAM" id="SignalP"/>
    </source>
</evidence>
<gene>
    <name evidence="3" type="ORF">UNQ6495</name>
</gene>